<feature type="compositionally biased region" description="Pro residues" evidence="1">
    <location>
        <begin position="32"/>
        <end position="41"/>
    </location>
</feature>
<dbReference type="Proteomes" id="UP000314294">
    <property type="component" value="Unassembled WGS sequence"/>
</dbReference>
<organism evidence="2 3">
    <name type="scientific">Liparis tanakae</name>
    <name type="common">Tanaka's snailfish</name>
    <dbReference type="NCBI Taxonomy" id="230148"/>
    <lineage>
        <taxon>Eukaryota</taxon>
        <taxon>Metazoa</taxon>
        <taxon>Chordata</taxon>
        <taxon>Craniata</taxon>
        <taxon>Vertebrata</taxon>
        <taxon>Euteleostomi</taxon>
        <taxon>Actinopterygii</taxon>
        <taxon>Neopterygii</taxon>
        <taxon>Teleostei</taxon>
        <taxon>Neoteleostei</taxon>
        <taxon>Acanthomorphata</taxon>
        <taxon>Eupercaria</taxon>
        <taxon>Perciformes</taxon>
        <taxon>Cottioidei</taxon>
        <taxon>Cottales</taxon>
        <taxon>Liparidae</taxon>
        <taxon>Liparis</taxon>
    </lineage>
</organism>
<protein>
    <submittedName>
        <fullName evidence="2">Uncharacterized protein</fullName>
    </submittedName>
</protein>
<evidence type="ECO:0000313" key="3">
    <source>
        <dbReference type="Proteomes" id="UP000314294"/>
    </source>
</evidence>
<evidence type="ECO:0000256" key="1">
    <source>
        <dbReference type="SAM" id="MobiDB-lite"/>
    </source>
</evidence>
<proteinExistence type="predicted"/>
<sequence length="66" mass="7129">MQPQGVGAKIDVSQYLQQQLDLKSVAPKKRPLGPPPSPPPAAGHRLPGLGRSPRGRARGRHFVFEP</sequence>
<feature type="region of interest" description="Disordered" evidence="1">
    <location>
        <begin position="23"/>
        <end position="66"/>
    </location>
</feature>
<dbReference type="EMBL" id="SRLO01000396">
    <property type="protein sequence ID" value="TNN57779.1"/>
    <property type="molecule type" value="Genomic_DNA"/>
</dbReference>
<keyword evidence="3" id="KW-1185">Reference proteome</keyword>
<comment type="caution">
    <text evidence="2">The sequence shown here is derived from an EMBL/GenBank/DDBJ whole genome shotgun (WGS) entry which is preliminary data.</text>
</comment>
<dbReference type="AlphaFoldDB" id="A0A4Z2GWE8"/>
<feature type="compositionally biased region" description="Low complexity" evidence="1">
    <location>
        <begin position="42"/>
        <end position="52"/>
    </location>
</feature>
<accession>A0A4Z2GWE8</accession>
<feature type="compositionally biased region" description="Basic residues" evidence="1">
    <location>
        <begin position="53"/>
        <end position="66"/>
    </location>
</feature>
<evidence type="ECO:0000313" key="2">
    <source>
        <dbReference type="EMBL" id="TNN57779.1"/>
    </source>
</evidence>
<gene>
    <name evidence="2" type="ORF">EYF80_031963</name>
</gene>
<reference evidence="2 3" key="1">
    <citation type="submission" date="2019-03" db="EMBL/GenBank/DDBJ databases">
        <title>First draft genome of Liparis tanakae, snailfish: a comprehensive survey of snailfish specific genes.</title>
        <authorList>
            <person name="Kim W."/>
            <person name="Song I."/>
            <person name="Jeong J.-H."/>
            <person name="Kim D."/>
            <person name="Kim S."/>
            <person name="Ryu S."/>
            <person name="Song J.Y."/>
            <person name="Lee S.K."/>
        </authorList>
    </citation>
    <scope>NUCLEOTIDE SEQUENCE [LARGE SCALE GENOMIC DNA]</scope>
    <source>
        <tissue evidence="2">Muscle</tissue>
    </source>
</reference>
<name>A0A4Z2GWE8_9TELE</name>